<evidence type="ECO:0000259" key="1">
    <source>
        <dbReference type="Pfam" id="PF01863"/>
    </source>
</evidence>
<dbReference type="PANTHER" id="PTHR30399">
    <property type="entry name" value="UNCHARACTERIZED PROTEIN YGJP"/>
    <property type="match status" value="1"/>
</dbReference>
<accession>A0AAC9JET8</accession>
<gene>
    <name evidence="2" type="ORF">BM524_20045</name>
</gene>
<dbReference type="EMBL" id="CP018025">
    <property type="protein sequence ID" value="APD92498.1"/>
    <property type="molecule type" value="Genomic_DNA"/>
</dbReference>
<dbReference type="AlphaFoldDB" id="A0AAC9JET8"/>
<sequence length="260" mass="30224">MGSHNNENAVLHYGDERIEYDIIRRKSPTDSTSPRRKVTLKVHPDLRVVATAPHDASNDDIHQIVTKRARWIWDNLKQFAEQQSMVLPRQYVSGETQFYLGRRYVLKVSPSETQRSDIKLYRGKLQVTVSAALYDAEMSRQAKVKGLLKRWYADKSQQVLSERISQMVTKTPWVKETPSFRIMGMKKQWGSCSASGSLLFNPHLIKAPKECIDYVVLHELCHIAEHNHSERFWRLLTQVMPNWKQVKSQLDGMAELYLND</sequence>
<dbReference type="Gene3D" id="3.30.2010.10">
    <property type="entry name" value="Metalloproteases ('zincins'), catalytic domain"/>
    <property type="match status" value="1"/>
</dbReference>
<dbReference type="InterPro" id="IPR002725">
    <property type="entry name" value="YgjP-like_metallopeptidase"/>
</dbReference>
<proteinExistence type="predicted"/>
<reference evidence="2 3" key="1">
    <citation type="submission" date="2016-11" db="EMBL/GenBank/DDBJ databases">
        <title>Networking in microbes: conjugative elements and plasmids in the genus Alteromonas.</title>
        <authorList>
            <person name="Lopez-Perez M."/>
            <person name="Ramon-Marco N."/>
            <person name="Rodriguez-Valera F."/>
        </authorList>
    </citation>
    <scope>NUCLEOTIDE SEQUENCE [LARGE SCALE GENOMIC DNA]</scope>
    <source>
        <strain evidence="2 3">CP48</strain>
        <plasmid evidence="3">pamcp48-600</plasmid>
    </source>
</reference>
<dbReference type="Pfam" id="PF01863">
    <property type="entry name" value="YgjP-like"/>
    <property type="match status" value="1"/>
</dbReference>
<dbReference type="GO" id="GO:0016787">
    <property type="term" value="F:hydrolase activity"/>
    <property type="evidence" value="ECO:0007669"/>
    <property type="project" value="UniProtKB-KW"/>
</dbReference>
<keyword evidence="2" id="KW-0614">Plasmid</keyword>
<organism evidence="2 3">
    <name type="scientific">Alteromonas mediterranea</name>
    <dbReference type="NCBI Taxonomy" id="314275"/>
    <lineage>
        <taxon>Bacteria</taxon>
        <taxon>Pseudomonadati</taxon>
        <taxon>Pseudomonadota</taxon>
        <taxon>Gammaproteobacteria</taxon>
        <taxon>Alteromonadales</taxon>
        <taxon>Alteromonadaceae</taxon>
        <taxon>Alteromonas/Salinimonas group</taxon>
        <taxon>Alteromonas</taxon>
    </lineage>
</organism>
<feature type="domain" description="YgjP-like metallopeptidase" evidence="1">
    <location>
        <begin position="36"/>
        <end position="251"/>
    </location>
</feature>
<dbReference type="InterPro" id="IPR053136">
    <property type="entry name" value="UTP_pyrophosphatase-like"/>
</dbReference>
<dbReference type="PANTHER" id="PTHR30399:SF1">
    <property type="entry name" value="UTP PYROPHOSPHATASE"/>
    <property type="match status" value="1"/>
</dbReference>
<evidence type="ECO:0000313" key="2">
    <source>
        <dbReference type="EMBL" id="APD92498.1"/>
    </source>
</evidence>
<dbReference type="Proteomes" id="UP000182101">
    <property type="component" value="Plasmid pAMCP48-600"/>
</dbReference>
<keyword evidence="2" id="KW-0378">Hydrolase</keyword>
<dbReference type="CDD" id="cd07344">
    <property type="entry name" value="M48_yhfN_like"/>
    <property type="match status" value="1"/>
</dbReference>
<geneLocation type="plasmid" evidence="3">
    <name>pamcp48-600</name>
</geneLocation>
<protein>
    <submittedName>
        <fullName evidence="2">Metal-dependent hydrolase</fullName>
    </submittedName>
</protein>
<name>A0AAC9JET8_9ALTE</name>
<evidence type="ECO:0000313" key="3">
    <source>
        <dbReference type="Proteomes" id="UP000182101"/>
    </source>
</evidence>